<accession>A0AB33WLG8</accession>
<gene>
    <name evidence="1" type="ORF">PchlO6_2167</name>
</gene>
<organism evidence="1 2">
    <name type="scientific">Pseudomonas chlororaphis O6</name>
    <dbReference type="NCBI Taxonomy" id="1037915"/>
    <lineage>
        <taxon>Bacteria</taxon>
        <taxon>Pseudomonadati</taxon>
        <taxon>Pseudomonadota</taxon>
        <taxon>Gammaproteobacteria</taxon>
        <taxon>Pseudomonadales</taxon>
        <taxon>Pseudomonadaceae</taxon>
        <taxon>Pseudomonas</taxon>
    </lineage>
</organism>
<dbReference type="AlphaFoldDB" id="A0AB33WLG8"/>
<name>A0AB33WLG8_9PSED</name>
<reference evidence="1 2" key="1">
    <citation type="journal article" date="2012" name="PLoS Genet.">
        <title>Comparative Genomics of Plant-Associated Pseudomonas spp.: Insights into Diversity and Inheritance of Traits Involved in Multitrophic Interactions.</title>
        <authorList>
            <person name="Loper J.E."/>
            <person name="Hassan K.A."/>
            <person name="Mavrodi D.V."/>
            <person name="Davis E.W.II."/>
            <person name="Lim C.K."/>
            <person name="Shaffer B.T."/>
            <person name="Elbourne L.D."/>
            <person name="Stockwell V.O."/>
            <person name="Hartney S.L."/>
            <person name="Breakwell K."/>
            <person name="Henkels M.D."/>
            <person name="Tetu S.G."/>
            <person name="Rangel L.I."/>
            <person name="Kidarsa T.A."/>
            <person name="Wilson N.L."/>
            <person name="van de Mortel J.E."/>
            <person name="Song C."/>
            <person name="Blumhagen R."/>
            <person name="Radune D."/>
            <person name="Hostetler J.B."/>
            <person name="Brinkac L.M."/>
            <person name="Durkin A.S."/>
            <person name="Kluepfel D.A."/>
            <person name="Wechter W.P."/>
            <person name="Anderson A.J."/>
            <person name="Kim Y.C."/>
            <person name="Pierson L.S.III."/>
            <person name="Pierson E.A."/>
            <person name="Lindow S.E."/>
            <person name="Kobayashi D.Y."/>
            <person name="Raaijmakers J.M."/>
            <person name="Weller D.M."/>
            <person name="Thomashow L.S."/>
            <person name="Allen A.E."/>
            <person name="Paulsen I.T."/>
        </authorList>
    </citation>
    <scope>NUCLEOTIDE SEQUENCE [LARGE SCALE GENOMIC DNA]</scope>
    <source>
        <strain evidence="1 2">O6</strain>
    </source>
</reference>
<dbReference type="Proteomes" id="UP000003790">
    <property type="component" value="Chromosome"/>
</dbReference>
<evidence type="ECO:0000313" key="2">
    <source>
        <dbReference type="Proteomes" id="UP000003790"/>
    </source>
</evidence>
<comment type="caution">
    <text evidence="1">The sequence shown here is derived from an EMBL/GenBank/DDBJ whole genome shotgun (WGS) entry which is preliminary data.</text>
</comment>
<dbReference type="EMBL" id="AHOT01000027">
    <property type="protein sequence ID" value="EIM13915.1"/>
    <property type="molecule type" value="Genomic_DNA"/>
</dbReference>
<proteinExistence type="predicted"/>
<protein>
    <submittedName>
        <fullName evidence="1">Uncharacterized protein</fullName>
    </submittedName>
</protein>
<sequence>MNRDALDVNMLKLVQPYLLEPSDTVNPTDRECYRLTVEDKRQIEAAIKKHGAHALENVTKGGAMLYLRFPLRFAGEDEEYLRSIFAPETLKPEPWDGPEKIVVTTFDSGEVGAGGRARLVVESYSPFEDRFARLPYKSMLPPGDTVVGYQFVATMQCRNSLSVLEQHGRIESFPPAILPKIIKEPWQGIWTPRTKSWRDLGINIDEIPKGDMASEIGYIPSDGGDYLRFLLVVKTIGAMDIDFREKLKLLEDVPYMYGQNGTSFGELEGRVPRSLVAIMETEFEYDEEEGGDEEE</sequence>
<evidence type="ECO:0000313" key="1">
    <source>
        <dbReference type="EMBL" id="EIM13915.1"/>
    </source>
</evidence>